<evidence type="ECO:0000313" key="2">
    <source>
        <dbReference type="Proteomes" id="UP001374803"/>
    </source>
</evidence>
<reference evidence="1" key="1">
    <citation type="submission" date="2021-12" db="EMBL/GenBank/DDBJ databases">
        <title>Discovery of the Pendulisporaceae a myxobacterial family with distinct sporulation behavior and unique specialized metabolism.</title>
        <authorList>
            <person name="Garcia R."/>
            <person name="Popoff A."/>
            <person name="Bader C.D."/>
            <person name="Loehr J."/>
            <person name="Walesch S."/>
            <person name="Walt C."/>
            <person name="Boldt J."/>
            <person name="Bunk B."/>
            <person name="Haeckl F.J.F.P.J."/>
            <person name="Gunesch A.P."/>
            <person name="Birkelbach J."/>
            <person name="Nuebel U."/>
            <person name="Pietschmann T."/>
            <person name="Bach T."/>
            <person name="Mueller R."/>
        </authorList>
    </citation>
    <scope>NUCLEOTIDE SEQUENCE</scope>
    <source>
        <strain evidence="1">MSr11367</strain>
    </source>
</reference>
<dbReference type="EMBL" id="CP089983">
    <property type="protein sequence ID" value="WXB07351.1"/>
    <property type="molecule type" value="Genomic_DNA"/>
</dbReference>
<dbReference type="Gene3D" id="3.30.460.40">
    <property type="match status" value="1"/>
</dbReference>
<dbReference type="SUPFAM" id="SSF81301">
    <property type="entry name" value="Nucleotidyltransferase"/>
    <property type="match status" value="1"/>
</dbReference>
<gene>
    <name evidence="1" type="ORF">LVJ94_08895</name>
</gene>
<proteinExistence type="predicted"/>
<protein>
    <submittedName>
        <fullName evidence="1">Uncharacterized protein</fullName>
    </submittedName>
</protein>
<dbReference type="InterPro" id="IPR043519">
    <property type="entry name" value="NT_sf"/>
</dbReference>
<evidence type="ECO:0000313" key="1">
    <source>
        <dbReference type="EMBL" id="WXB07351.1"/>
    </source>
</evidence>
<keyword evidence="2" id="KW-1185">Reference proteome</keyword>
<sequence length="217" mass="24592">MQDVAHVLGELRRFARFARPDVSEVDVAFEALRPLLSEIAAPYKLVGGLAVIHHGYERLTVDIDLLVSPDARRELTERAPAHGFVVLTPRRLRHEPTGVRVDLLVAGEPIPRSEGVVFPAPESVDASPHDATYVGVRTLFELKLRARRKQDLADVVTLLKQMDDAQYIALESEMPRELRDEFSRLRDDALEELEWARRDAEQDAKFDAEYEKKDDGT</sequence>
<name>A0ABZ2LC30_9BACT</name>
<accession>A0ABZ2LC30</accession>
<organism evidence="1 2">
    <name type="scientific">Pendulispora rubella</name>
    <dbReference type="NCBI Taxonomy" id="2741070"/>
    <lineage>
        <taxon>Bacteria</taxon>
        <taxon>Pseudomonadati</taxon>
        <taxon>Myxococcota</taxon>
        <taxon>Myxococcia</taxon>
        <taxon>Myxococcales</taxon>
        <taxon>Sorangiineae</taxon>
        <taxon>Pendulisporaceae</taxon>
        <taxon>Pendulispora</taxon>
    </lineage>
</organism>
<dbReference type="Proteomes" id="UP001374803">
    <property type="component" value="Chromosome"/>
</dbReference>
<dbReference type="RefSeq" id="WP_394837011.1">
    <property type="nucleotide sequence ID" value="NZ_CP089929.1"/>
</dbReference>